<reference evidence="1 2" key="1">
    <citation type="journal article" date="2018" name="Biotechnol. Biofuels">
        <title>Integrative visual omics of the white-rot fungus Polyporus brumalis exposes the biotechnological potential of its oxidative enzymes for delignifying raw plant biomass.</title>
        <authorList>
            <person name="Miyauchi S."/>
            <person name="Rancon A."/>
            <person name="Drula E."/>
            <person name="Hage H."/>
            <person name="Chaduli D."/>
            <person name="Favel A."/>
            <person name="Grisel S."/>
            <person name="Henrissat B."/>
            <person name="Herpoel-Gimbert I."/>
            <person name="Ruiz-Duenas F.J."/>
            <person name="Chevret D."/>
            <person name="Hainaut M."/>
            <person name="Lin J."/>
            <person name="Wang M."/>
            <person name="Pangilinan J."/>
            <person name="Lipzen A."/>
            <person name="Lesage-Meessen L."/>
            <person name="Navarro D."/>
            <person name="Riley R."/>
            <person name="Grigoriev I.V."/>
            <person name="Zhou S."/>
            <person name="Raouche S."/>
            <person name="Rosso M.N."/>
        </authorList>
    </citation>
    <scope>NUCLEOTIDE SEQUENCE [LARGE SCALE GENOMIC DNA]</scope>
    <source>
        <strain evidence="1 2">BRFM 1820</strain>
    </source>
</reference>
<accession>A0A371CHR5</accession>
<evidence type="ECO:0000313" key="1">
    <source>
        <dbReference type="EMBL" id="RDX39832.1"/>
    </source>
</evidence>
<gene>
    <name evidence="1" type="ORF">OH76DRAFT_1562308</name>
</gene>
<dbReference type="STRING" id="139420.A0A371CHR5"/>
<dbReference type="AlphaFoldDB" id="A0A371CHR5"/>
<sequence length="158" mass="17399">MSRPLTLHVSALNDAEYTTYTNSIHDIVEADAAHAPDYDKLAVGVREARAWLRGRYPALAPSTLDSILRLFSPDLGPADVLTGGQFFAALRLVSHILGGREMDPSLVFIQGVCSYHASDPCATFHLLHETWDKLWAMGSFPPSSSARVLYYIIARVLL</sequence>
<dbReference type="EMBL" id="KZ857637">
    <property type="protein sequence ID" value="RDX39832.1"/>
    <property type="molecule type" value="Genomic_DNA"/>
</dbReference>
<dbReference type="Proteomes" id="UP000256964">
    <property type="component" value="Unassembled WGS sequence"/>
</dbReference>
<dbReference type="OrthoDB" id="2553626at2759"/>
<name>A0A371CHR5_9APHY</name>
<keyword evidence="2" id="KW-1185">Reference proteome</keyword>
<proteinExistence type="predicted"/>
<organism evidence="1 2">
    <name type="scientific">Lentinus brumalis</name>
    <dbReference type="NCBI Taxonomy" id="2498619"/>
    <lineage>
        <taxon>Eukaryota</taxon>
        <taxon>Fungi</taxon>
        <taxon>Dikarya</taxon>
        <taxon>Basidiomycota</taxon>
        <taxon>Agaricomycotina</taxon>
        <taxon>Agaricomycetes</taxon>
        <taxon>Polyporales</taxon>
        <taxon>Polyporaceae</taxon>
        <taxon>Lentinus</taxon>
    </lineage>
</organism>
<evidence type="ECO:0000313" key="2">
    <source>
        <dbReference type="Proteomes" id="UP000256964"/>
    </source>
</evidence>
<protein>
    <submittedName>
        <fullName evidence="1">Uncharacterized protein</fullName>
    </submittedName>
</protein>